<dbReference type="Proteomes" id="UP000289738">
    <property type="component" value="Chromosome A05"/>
</dbReference>
<name>A0A445D0K5_ARAHY</name>
<organism evidence="1 2">
    <name type="scientific">Arachis hypogaea</name>
    <name type="common">Peanut</name>
    <dbReference type="NCBI Taxonomy" id="3818"/>
    <lineage>
        <taxon>Eukaryota</taxon>
        <taxon>Viridiplantae</taxon>
        <taxon>Streptophyta</taxon>
        <taxon>Embryophyta</taxon>
        <taxon>Tracheophyta</taxon>
        <taxon>Spermatophyta</taxon>
        <taxon>Magnoliopsida</taxon>
        <taxon>eudicotyledons</taxon>
        <taxon>Gunneridae</taxon>
        <taxon>Pentapetalae</taxon>
        <taxon>rosids</taxon>
        <taxon>fabids</taxon>
        <taxon>Fabales</taxon>
        <taxon>Fabaceae</taxon>
        <taxon>Papilionoideae</taxon>
        <taxon>50 kb inversion clade</taxon>
        <taxon>dalbergioids sensu lato</taxon>
        <taxon>Dalbergieae</taxon>
        <taxon>Pterocarpus clade</taxon>
        <taxon>Arachis</taxon>
    </lineage>
</organism>
<accession>A0A445D0K5</accession>
<protein>
    <recommendedName>
        <fullName evidence="3">SWIM-type domain-containing protein</fullName>
    </recommendedName>
</protein>
<evidence type="ECO:0000313" key="1">
    <source>
        <dbReference type="EMBL" id="RYR56692.1"/>
    </source>
</evidence>
<dbReference type="AlphaFoldDB" id="A0A445D0K5"/>
<evidence type="ECO:0000313" key="2">
    <source>
        <dbReference type="Proteomes" id="UP000289738"/>
    </source>
</evidence>
<comment type="caution">
    <text evidence="1">The sequence shown here is derived from an EMBL/GenBank/DDBJ whole genome shotgun (WGS) entry which is preliminary data.</text>
</comment>
<reference evidence="1 2" key="1">
    <citation type="submission" date="2019-01" db="EMBL/GenBank/DDBJ databases">
        <title>Sequencing of cultivated peanut Arachis hypogaea provides insights into genome evolution and oil improvement.</title>
        <authorList>
            <person name="Chen X."/>
        </authorList>
    </citation>
    <scope>NUCLEOTIDE SEQUENCE [LARGE SCALE GENOMIC DNA]</scope>
    <source>
        <strain evidence="2">cv. Fuhuasheng</strain>
        <tissue evidence="1">Leaves</tissue>
    </source>
</reference>
<gene>
    <name evidence="1" type="ORF">Ahy_A05g022382</name>
</gene>
<sequence>MLQQLFVRKGHEAHAQLVAGNQFFQWLIDVIQKNREGISKMSVTHCDRRASMFLVEELEPFEGWSHGSFCVHLRAGMYDCGLFQSLHFSCRHALASYAVASVKWGLYVHLVYM</sequence>
<keyword evidence="2" id="KW-1185">Reference proteome</keyword>
<evidence type="ECO:0008006" key="3">
    <source>
        <dbReference type="Google" id="ProtNLM"/>
    </source>
</evidence>
<dbReference type="EMBL" id="SDMP01000005">
    <property type="protein sequence ID" value="RYR56692.1"/>
    <property type="molecule type" value="Genomic_DNA"/>
</dbReference>
<proteinExistence type="predicted"/>